<dbReference type="InterPro" id="IPR025724">
    <property type="entry name" value="GAG-pre-integrase_dom"/>
</dbReference>
<comment type="caution">
    <text evidence="3">The sequence shown here is derived from an EMBL/GenBank/DDBJ whole genome shotgun (WGS) entry which is preliminary data.</text>
</comment>
<gene>
    <name evidence="3" type="ORF">Tco_1122066</name>
</gene>
<proteinExistence type="predicted"/>
<dbReference type="InterPro" id="IPR054722">
    <property type="entry name" value="PolX-like_BBD"/>
</dbReference>
<evidence type="ECO:0000259" key="2">
    <source>
        <dbReference type="Pfam" id="PF22936"/>
    </source>
</evidence>
<accession>A0ABQ5IZH8</accession>
<evidence type="ECO:0000259" key="1">
    <source>
        <dbReference type="Pfam" id="PF13976"/>
    </source>
</evidence>
<organism evidence="3 4">
    <name type="scientific">Tanacetum coccineum</name>
    <dbReference type="NCBI Taxonomy" id="301880"/>
    <lineage>
        <taxon>Eukaryota</taxon>
        <taxon>Viridiplantae</taxon>
        <taxon>Streptophyta</taxon>
        <taxon>Embryophyta</taxon>
        <taxon>Tracheophyta</taxon>
        <taxon>Spermatophyta</taxon>
        <taxon>Magnoliopsida</taxon>
        <taxon>eudicotyledons</taxon>
        <taxon>Gunneridae</taxon>
        <taxon>Pentapetalae</taxon>
        <taxon>asterids</taxon>
        <taxon>campanulids</taxon>
        <taxon>Asterales</taxon>
        <taxon>Asteraceae</taxon>
        <taxon>Asteroideae</taxon>
        <taxon>Anthemideae</taxon>
        <taxon>Anthemidinae</taxon>
        <taxon>Tanacetum</taxon>
    </lineage>
</organism>
<protein>
    <submittedName>
        <fullName evidence="3">Retrovirus-related pol polyprotein from transposon TNT 1-94</fullName>
    </submittedName>
</protein>
<feature type="domain" description="GAG-pre-integrase" evidence="1">
    <location>
        <begin position="94"/>
        <end position="144"/>
    </location>
</feature>
<sequence>MTGVKQYLHRYSKDSSLKVVFGDNSSGDTDGYGLVNCNGITFTRVAYVNGLKHNLISINQLCDANFKVLFTKTQGTIFNQNNEVVLIAPRRRDVYVIDMSSYNEESNACFFAKASNNVNWLWHKRLSYLNFKNINKLARQNLVAVAKVFRVFNIKRPKKKETYHVTFSEDDVEISKSSTEGDEINFNENRSFLDDVFFIPRNNVSQCSENDSYFPYVLTYDPLSSINITIPDPITPSDLITSFAGVTTRSQIRDSKAASVDKCLFVNFLSEMEPKKLIEALEEEGWIIAMQEELNQFERNKV</sequence>
<name>A0ABQ5IZH8_9ASTR</name>
<dbReference type="EMBL" id="BQNB010021365">
    <property type="protein sequence ID" value="GJU05636.1"/>
    <property type="molecule type" value="Genomic_DNA"/>
</dbReference>
<dbReference type="Pfam" id="PF13976">
    <property type="entry name" value="gag_pre-integrs"/>
    <property type="match status" value="1"/>
</dbReference>
<dbReference type="Pfam" id="PF22936">
    <property type="entry name" value="Pol_BBD"/>
    <property type="match status" value="1"/>
</dbReference>
<reference evidence="3" key="1">
    <citation type="journal article" date="2022" name="Int. J. Mol. Sci.">
        <title>Draft Genome of Tanacetum Coccineum: Genomic Comparison of Closely Related Tanacetum-Family Plants.</title>
        <authorList>
            <person name="Yamashiro T."/>
            <person name="Shiraishi A."/>
            <person name="Nakayama K."/>
            <person name="Satake H."/>
        </authorList>
    </citation>
    <scope>NUCLEOTIDE SEQUENCE</scope>
</reference>
<reference evidence="3" key="2">
    <citation type="submission" date="2022-01" db="EMBL/GenBank/DDBJ databases">
        <authorList>
            <person name="Yamashiro T."/>
            <person name="Shiraishi A."/>
            <person name="Satake H."/>
            <person name="Nakayama K."/>
        </authorList>
    </citation>
    <scope>NUCLEOTIDE SEQUENCE</scope>
</reference>
<feature type="domain" description="Retrovirus-related Pol polyprotein from transposon TNT 1-94-like beta-barrel" evidence="2">
    <location>
        <begin position="1"/>
        <end position="65"/>
    </location>
</feature>
<keyword evidence="4" id="KW-1185">Reference proteome</keyword>
<evidence type="ECO:0000313" key="3">
    <source>
        <dbReference type="EMBL" id="GJU05636.1"/>
    </source>
</evidence>
<dbReference type="Proteomes" id="UP001151760">
    <property type="component" value="Unassembled WGS sequence"/>
</dbReference>
<evidence type="ECO:0000313" key="4">
    <source>
        <dbReference type="Proteomes" id="UP001151760"/>
    </source>
</evidence>